<protein>
    <submittedName>
        <fullName evidence="1">Uncharacterized protein</fullName>
    </submittedName>
</protein>
<keyword evidence="2" id="KW-1185">Reference proteome</keyword>
<evidence type="ECO:0000313" key="1">
    <source>
        <dbReference type="EMBL" id="OIW31068.1"/>
    </source>
</evidence>
<sequence>MAPFIEPFFTCPYFYVHDGSRRRRRGFGSRWWLEFKGSGVAWDFNSFLLPIGSCFHSASDIFLLSLAQKKDIKAHIKGRWHLAVSLRWVVSFLVAQGTRSK</sequence>
<gene>
    <name evidence="1" type="ORF">CONLIGDRAFT_299092</name>
</gene>
<dbReference type="Proteomes" id="UP000182658">
    <property type="component" value="Unassembled WGS sequence"/>
</dbReference>
<proteinExistence type="predicted"/>
<dbReference type="InParanoid" id="A0A1J7JP01"/>
<dbReference type="EMBL" id="KV875096">
    <property type="protein sequence ID" value="OIW31068.1"/>
    <property type="molecule type" value="Genomic_DNA"/>
</dbReference>
<organism evidence="1 2">
    <name type="scientific">Coniochaeta ligniaria NRRL 30616</name>
    <dbReference type="NCBI Taxonomy" id="1408157"/>
    <lineage>
        <taxon>Eukaryota</taxon>
        <taxon>Fungi</taxon>
        <taxon>Dikarya</taxon>
        <taxon>Ascomycota</taxon>
        <taxon>Pezizomycotina</taxon>
        <taxon>Sordariomycetes</taxon>
        <taxon>Sordariomycetidae</taxon>
        <taxon>Coniochaetales</taxon>
        <taxon>Coniochaetaceae</taxon>
        <taxon>Coniochaeta</taxon>
    </lineage>
</organism>
<accession>A0A1J7JP01</accession>
<evidence type="ECO:0000313" key="2">
    <source>
        <dbReference type="Proteomes" id="UP000182658"/>
    </source>
</evidence>
<reference evidence="1 2" key="1">
    <citation type="submission" date="2016-10" db="EMBL/GenBank/DDBJ databases">
        <title>Draft genome sequence of Coniochaeta ligniaria NRRL30616, a lignocellulolytic fungus for bioabatement of inhibitors in plant biomass hydrolysates.</title>
        <authorList>
            <consortium name="DOE Joint Genome Institute"/>
            <person name="Jimenez D.J."/>
            <person name="Hector R.E."/>
            <person name="Riley R."/>
            <person name="Sun H."/>
            <person name="Grigoriev I.V."/>
            <person name="Van Elsas J.D."/>
            <person name="Nichols N.N."/>
        </authorList>
    </citation>
    <scope>NUCLEOTIDE SEQUENCE [LARGE SCALE GENOMIC DNA]</scope>
    <source>
        <strain evidence="1 2">NRRL 30616</strain>
    </source>
</reference>
<name>A0A1J7JP01_9PEZI</name>
<dbReference type="AlphaFoldDB" id="A0A1J7JP01"/>